<feature type="transmembrane region" description="Helical" evidence="1">
    <location>
        <begin position="79"/>
        <end position="98"/>
    </location>
</feature>
<gene>
    <name evidence="2" type="ORF">ZIOFF_062852</name>
</gene>
<name>A0A8J5FA96_ZINOF</name>
<evidence type="ECO:0000313" key="2">
    <source>
        <dbReference type="EMBL" id="KAG6479389.1"/>
    </source>
</evidence>
<dbReference type="PANTHER" id="PTHR32251:SF23">
    <property type="entry name" value="3-OXO-5-ALPHA-STEROID 4-DEHYDROGENASE (DUF1295)"/>
    <property type="match status" value="1"/>
</dbReference>
<dbReference type="InterPro" id="IPR010721">
    <property type="entry name" value="UstE-like"/>
</dbReference>
<dbReference type="OrthoDB" id="201504at2759"/>
<evidence type="ECO:0000313" key="3">
    <source>
        <dbReference type="Proteomes" id="UP000734854"/>
    </source>
</evidence>
<proteinExistence type="predicted"/>
<keyword evidence="1" id="KW-0812">Transmembrane</keyword>
<dbReference type="EMBL" id="JACMSC010000017">
    <property type="protein sequence ID" value="KAG6479389.1"/>
    <property type="molecule type" value="Genomic_DNA"/>
</dbReference>
<dbReference type="Pfam" id="PF06966">
    <property type="entry name" value="DUF1295"/>
    <property type="match status" value="1"/>
</dbReference>
<dbReference type="GO" id="GO:0016020">
    <property type="term" value="C:membrane"/>
    <property type="evidence" value="ECO:0007669"/>
    <property type="project" value="TreeGrafter"/>
</dbReference>
<keyword evidence="3" id="KW-1185">Reference proteome</keyword>
<feature type="transmembrane region" description="Helical" evidence="1">
    <location>
        <begin position="54"/>
        <end position="73"/>
    </location>
</feature>
<accession>A0A8J5FA96</accession>
<dbReference type="AlphaFoldDB" id="A0A8J5FA96"/>
<comment type="caution">
    <text evidence="2">The sequence shown here is derived from an EMBL/GenBank/DDBJ whole genome shotgun (WGS) entry which is preliminary data.</text>
</comment>
<keyword evidence="1" id="KW-1133">Transmembrane helix</keyword>
<dbReference type="Proteomes" id="UP000734854">
    <property type="component" value="Unassembled WGS sequence"/>
</dbReference>
<evidence type="ECO:0008006" key="4">
    <source>
        <dbReference type="Google" id="ProtNLM"/>
    </source>
</evidence>
<evidence type="ECO:0000256" key="1">
    <source>
        <dbReference type="SAM" id="Phobius"/>
    </source>
</evidence>
<protein>
    <recommendedName>
        <fullName evidence="4">Steroid 5-alpha reductase C-terminal domain-containing protein</fullName>
    </recommendedName>
</protein>
<feature type="transmembrane region" description="Helical" evidence="1">
    <location>
        <begin position="155"/>
        <end position="176"/>
    </location>
</feature>
<keyword evidence="1" id="KW-0472">Membrane</keyword>
<dbReference type="PANTHER" id="PTHR32251">
    <property type="entry name" value="3-OXO-5-ALPHA-STEROID 4-DEHYDROGENASE"/>
    <property type="match status" value="1"/>
</dbReference>
<feature type="transmembrane region" description="Helical" evidence="1">
    <location>
        <begin position="12"/>
        <end position="33"/>
    </location>
</feature>
<dbReference type="PROSITE" id="PS50244">
    <property type="entry name" value="S5A_REDUCTASE"/>
    <property type="match status" value="1"/>
</dbReference>
<feature type="transmembrane region" description="Helical" evidence="1">
    <location>
        <begin position="188"/>
        <end position="209"/>
    </location>
</feature>
<reference evidence="2 3" key="1">
    <citation type="submission" date="2020-08" db="EMBL/GenBank/DDBJ databases">
        <title>Plant Genome Project.</title>
        <authorList>
            <person name="Zhang R.-G."/>
        </authorList>
    </citation>
    <scope>NUCLEOTIDE SEQUENCE [LARGE SCALE GENOMIC DNA]</scope>
    <source>
        <tissue evidence="2">Rhizome</tissue>
    </source>
</reference>
<sequence length="326" mass="38319">MAHATGKSLWNAVIACLVPLPSLLFYLSFLRATSSSSPPPPFAALWAWCSRHPLLLANLLFFANVDVLFWIIGLLLSNHWLIDLYWTVIPVMLVHYYASHPMSKADAARSAVAIGLTWVWSVRLTHNYFRRERWQWGEKEDWRFNEMRREYGKPWWWMSFFAVYLSQQVFLIGLCLPMYAIHSSDKPWNIWDSIATGACLTGIVIAYFADTQLYEFVSRNENLSKVGKPIVPNLEEGLWQYSRHPNYFGEQLWWWSLFLFAWNVGQGWMFVGPLGNTLCLAYVTVLVERRMLKKDHRAEAFREYQRTTSVWIPWFKRTIREKAKSS</sequence>
<organism evidence="2 3">
    <name type="scientific">Zingiber officinale</name>
    <name type="common">Ginger</name>
    <name type="synonym">Amomum zingiber</name>
    <dbReference type="NCBI Taxonomy" id="94328"/>
    <lineage>
        <taxon>Eukaryota</taxon>
        <taxon>Viridiplantae</taxon>
        <taxon>Streptophyta</taxon>
        <taxon>Embryophyta</taxon>
        <taxon>Tracheophyta</taxon>
        <taxon>Spermatophyta</taxon>
        <taxon>Magnoliopsida</taxon>
        <taxon>Liliopsida</taxon>
        <taxon>Zingiberales</taxon>
        <taxon>Zingiberaceae</taxon>
        <taxon>Zingiber</taxon>
    </lineage>
</organism>
<feature type="transmembrane region" description="Helical" evidence="1">
    <location>
        <begin position="267"/>
        <end position="287"/>
    </location>
</feature>